<reference evidence="3" key="1">
    <citation type="submission" date="2019-12" db="EMBL/GenBank/DDBJ databases">
        <title>Comparative genomics gives insights into the taxonomy of the Azoarcus-Aromatoleum group and reveals separate origins of nif in the plant-associated Azoarcus and non-plant-associated Aromatoleum sub-groups.</title>
        <authorList>
            <person name="Lafos M."/>
            <person name="Maluk M."/>
            <person name="Batista M."/>
            <person name="Junghare M."/>
            <person name="Carmona M."/>
            <person name="Faoro H."/>
            <person name="Cruz L.M."/>
            <person name="Battistoni F."/>
            <person name="De Souza E."/>
            <person name="Pedrosa F."/>
            <person name="Chen W.-M."/>
            <person name="Poole P.S."/>
            <person name="Dixon R.A."/>
            <person name="James E.K."/>
        </authorList>
    </citation>
    <scope>NUCLEOTIDE SEQUENCE</scope>
    <source>
        <strain evidence="3">LuFRes1</strain>
    </source>
</reference>
<dbReference type="Proteomes" id="UP000615989">
    <property type="component" value="Unassembled WGS sequence"/>
</dbReference>
<organism evidence="3 4">
    <name type="scientific">Aromatoleum anaerobium</name>
    <dbReference type="NCBI Taxonomy" id="182180"/>
    <lineage>
        <taxon>Bacteria</taxon>
        <taxon>Pseudomonadati</taxon>
        <taxon>Pseudomonadota</taxon>
        <taxon>Betaproteobacteria</taxon>
        <taxon>Rhodocyclales</taxon>
        <taxon>Rhodocyclaceae</taxon>
        <taxon>Aromatoleum</taxon>
    </lineage>
</organism>
<evidence type="ECO:0000259" key="2">
    <source>
        <dbReference type="Pfam" id="PF03374"/>
    </source>
</evidence>
<feature type="region of interest" description="Disordered" evidence="1">
    <location>
        <begin position="236"/>
        <end position="257"/>
    </location>
</feature>
<evidence type="ECO:0000313" key="4">
    <source>
        <dbReference type="Proteomes" id="UP000615989"/>
    </source>
</evidence>
<dbReference type="InterPro" id="IPR005039">
    <property type="entry name" value="Ant_C"/>
</dbReference>
<sequence length="257" mass="28218">MNIVTITGGQAVTSSLAIADGTENEHRAVLQLVRTYLADLEEFGRVAFEMRPFETAGGTQKREVAMLNEQQSTLLLTYMRNSDIVRAFKKRLVKAFWELAQRPASDPMQVLNDPAAMRGLLLNYSEKVIALEEKVAEQSPKVEALDRIAVSDGRLNLTNAAKNLDVPPRRLIDWMIANKWIYRRAGGSGAVAYQDKIQSGYLTHKVYVATREDGSEKTCEQVMVLPKGLAKLSMLVPQSGSGAGRPPQGDAASGARV</sequence>
<proteinExistence type="predicted"/>
<evidence type="ECO:0000256" key="1">
    <source>
        <dbReference type="SAM" id="MobiDB-lite"/>
    </source>
</evidence>
<feature type="domain" description="Antirepressor protein C-terminal" evidence="2">
    <location>
        <begin position="132"/>
        <end position="234"/>
    </location>
</feature>
<comment type="caution">
    <text evidence="3">The sequence shown here is derived from an EMBL/GenBank/DDBJ whole genome shotgun (WGS) entry which is preliminary data.</text>
</comment>
<name>A0ABX1PUJ3_9RHOO</name>
<dbReference type="Pfam" id="PF09669">
    <property type="entry name" value="Phage_pRha"/>
    <property type="match status" value="1"/>
</dbReference>
<dbReference type="Pfam" id="PF03374">
    <property type="entry name" value="ANT"/>
    <property type="match status" value="1"/>
</dbReference>
<protein>
    <submittedName>
        <fullName evidence="3">Phage regulatory protein/antirepressor Ant</fullName>
    </submittedName>
</protein>
<dbReference type="RefSeq" id="WP_169120642.1">
    <property type="nucleotide sequence ID" value="NZ_WTVG02000039.1"/>
</dbReference>
<keyword evidence="4" id="KW-1185">Reference proteome</keyword>
<accession>A0ABX1PUJ3</accession>
<dbReference type="EMBL" id="WTVG01000122">
    <property type="protein sequence ID" value="NMG27035.1"/>
    <property type="molecule type" value="Genomic_DNA"/>
</dbReference>
<gene>
    <name evidence="3" type="ORF">GO606_20490</name>
</gene>
<evidence type="ECO:0000313" key="3">
    <source>
        <dbReference type="EMBL" id="NMG27035.1"/>
    </source>
</evidence>
<dbReference type="InterPro" id="IPR014054">
    <property type="entry name" value="Phage_regulatory_Rha"/>
</dbReference>